<dbReference type="EMBL" id="CCNB01000012">
    <property type="protein sequence ID" value="CDX35406.1"/>
    <property type="molecule type" value="Genomic_DNA"/>
</dbReference>
<dbReference type="AlphaFoldDB" id="A0A090EVA4"/>
<protein>
    <submittedName>
        <fullName evidence="1">Uncharacterized protein</fullName>
    </submittedName>
</protein>
<evidence type="ECO:0000313" key="1">
    <source>
        <dbReference type="EMBL" id="CDX35406.1"/>
    </source>
</evidence>
<gene>
    <name evidence="1" type="ORF">MPLDJ20_20181</name>
</gene>
<reference evidence="1 2" key="1">
    <citation type="submission" date="2014-08" db="EMBL/GenBank/DDBJ databases">
        <authorList>
            <person name="Moulin Lionel"/>
        </authorList>
    </citation>
    <scope>NUCLEOTIDE SEQUENCE [LARGE SCALE GENOMIC DNA]</scope>
</reference>
<evidence type="ECO:0000313" key="2">
    <source>
        <dbReference type="Proteomes" id="UP000046373"/>
    </source>
</evidence>
<accession>A0A090EVA4</accession>
<dbReference type="Proteomes" id="UP000046373">
    <property type="component" value="Unassembled WGS sequence"/>
</dbReference>
<proteinExistence type="predicted"/>
<name>A0A090EVA4_MESPL</name>
<sequence length="110" mass="12646">MLVSLRTYPALSRVSRKRTAVEDVNPEARAISLTVDWRRLLTTFKTFRARSTALTGLYEGIVRPLVDIASRCRVCRRQELSVRTAIAPRGERRKFQSRDAARWLCGSSHR</sequence>
<organism evidence="1 2">
    <name type="scientific">Mesorhizobium plurifarium</name>
    <dbReference type="NCBI Taxonomy" id="69974"/>
    <lineage>
        <taxon>Bacteria</taxon>
        <taxon>Pseudomonadati</taxon>
        <taxon>Pseudomonadota</taxon>
        <taxon>Alphaproteobacteria</taxon>
        <taxon>Hyphomicrobiales</taxon>
        <taxon>Phyllobacteriaceae</taxon>
        <taxon>Mesorhizobium</taxon>
    </lineage>
</organism>